<feature type="signal peptide" evidence="2">
    <location>
        <begin position="1"/>
        <end position="20"/>
    </location>
</feature>
<keyword evidence="2" id="KW-0732">Signal</keyword>
<evidence type="ECO:0000313" key="4">
    <source>
        <dbReference type="Proteomes" id="UP001160625"/>
    </source>
</evidence>
<feature type="region of interest" description="Disordered" evidence="1">
    <location>
        <begin position="31"/>
        <end position="53"/>
    </location>
</feature>
<evidence type="ECO:0000313" key="3">
    <source>
        <dbReference type="EMBL" id="MDH7638038.1"/>
    </source>
</evidence>
<dbReference type="Proteomes" id="UP001160625">
    <property type="component" value="Unassembled WGS sequence"/>
</dbReference>
<proteinExistence type="predicted"/>
<reference evidence="3" key="1">
    <citation type="submission" date="2023-04" db="EMBL/GenBank/DDBJ databases">
        <title>Sphingomonas sp. MAHUQ-71 isolated from rice field.</title>
        <authorList>
            <person name="Huq M.A."/>
        </authorList>
    </citation>
    <scope>NUCLEOTIDE SEQUENCE</scope>
    <source>
        <strain evidence="3">MAHUQ-71</strain>
    </source>
</reference>
<accession>A0ABT6MYX5</accession>
<feature type="chain" id="PRO_5047452557" evidence="2">
    <location>
        <begin position="21"/>
        <end position="88"/>
    </location>
</feature>
<name>A0ABT6MYX5_9SPHN</name>
<keyword evidence="4" id="KW-1185">Reference proteome</keyword>
<organism evidence="3 4">
    <name type="scientific">Sphingomonas oryzagri</name>
    <dbReference type="NCBI Taxonomy" id="3042314"/>
    <lineage>
        <taxon>Bacteria</taxon>
        <taxon>Pseudomonadati</taxon>
        <taxon>Pseudomonadota</taxon>
        <taxon>Alphaproteobacteria</taxon>
        <taxon>Sphingomonadales</taxon>
        <taxon>Sphingomonadaceae</taxon>
        <taxon>Sphingomonas</taxon>
    </lineage>
</organism>
<sequence length="88" mass="9985">MKRVWVMFAGIALVAPFQLAAQNDVQDIAPQVATPPAQSAADSAKPKKAKKPQEPLICRNDRCMTARQWQIADLQERIQVQQMQARRW</sequence>
<dbReference type="EMBL" id="JARYGZ010000001">
    <property type="protein sequence ID" value="MDH7638038.1"/>
    <property type="molecule type" value="Genomic_DNA"/>
</dbReference>
<protein>
    <submittedName>
        <fullName evidence="3">Uncharacterized protein</fullName>
    </submittedName>
</protein>
<gene>
    <name evidence="3" type="ORF">QGN17_04790</name>
</gene>
<evidence type="ECO:0000256" key="2">
    <source>
        <dbReference type="SAM" id="SignalP"/>
    </source>
</evidence>
<dbReference type="RefSeq" id="WP_281043360.1">
    <property type="nucleotide sequence ID" value="NZ_JARYGZ010000001.1"/>
</dbReference>
<evidence type="ECO:0000256" key="1">
    <source>
        <dbReference type="SAM" id="MobiDB-lite"/>
    </source>
</evidence>
<comment type="caution">
    <text evidence="3">The sequence shown here is derived from an EMBL/GenBank/DDBJ whole genome shotgun (WGS) entry which is preliminary data.</text>
</comment>